<feature type="chain" id="PRO_5015062509" evidence="1">
    <location>
        <begin position="38"/>
        <end position="196"/>
    </location>
</feature>
<dbReference type="Pfam" id="PF13689">
    <property type="entry name" value="DUF4154"/>
    <property type="match status" value="1"/>
</dbReference>
<gene>
    <name evidence="2" type="ORF">ODI_03356</name>
    <name evidence="3" type="ORF">ODI_R0840</name>
</gene>
<dbReference type="KEGG" id="odi:ODI_R0840"/>
<reference evidence="3 4" key="2">
    <citation type="submission" date="2017-08" db="EMBL/GenBank/DDBJ databases">
        <authorList>
            <person name="de Groot N.N."/>
        </authorList>
    </citation>
    <scope>NUCLEOTIDE SEQUENCE [LARGE SCALE GENOMIC DNA]</scope>
    <source>
        <strain evidence="3">Orrdi1</strain>
    </source>
</reference>
<dbReference type="AlphaFoldDB" id="A0A1C3K0I3"/>
<evidence type="ECO:0000313" key="4">
    <source>
        <dbReference type="Proteomes" id="UP000078558"/>
    </source>
</evidence>
<dbReference type="EMBL" id="LT907988">
    <property type="protein sequence ID" value="SOE47437.1"/>
    <property type="molecule type" value="Genomic_DNA"/>
</dbReference>
<evidence type="ECO:0000256" key="1">
    <source>
        <dbReference type="SAM" id="SignalP"/>
    </source>
</evidence>
<feature type="signal peptide" evidence="1">
    <location>
        <begin position="1"/>
        <end position="37"/>
    </location>
</feature>
<protein>
    <submittedName>
        <fullName evidence="2">Uncharacterized protein YfiR</fullName>
    </submittedName>
</protein>
<reference evidence="2 4" key="1">
    <citation type="submission" date="2016-06" db="EMBL/GenBank/DDBJ databases">
        <authorList>
            <person name="Kjaerup R.B."/>
            <person name="Dalgaard T.S."/>
            <person name="Juul-Madsen H.R."/>
        </authorList>
    </citation>
    <scope>NUCLEOTIDE SEQUENCE [LARGE SCALE GENOMIC DNA]</scope>
    <source>
        <strain evidence="2">Orrdi1</strain>
    </source>
</reference>
<keyword evidence="1" id="KW-0732">Signal</keyword>
<dbReference type="STRING" id="1851544.ODI_03356"/>
<sequence length="196" mass="20698">MPLSAWVTGRVWRGSLAGVLLRLAPLAVCAWPAGAQAAPAAALTQAQVRSASVAAVVLGILSYARWPGMSADLRLCVLAPTQYADALLGQPQVSAGRKVVSQRYMVDSPGLAHACDAIYTGVLTAEEKRGLYRQLNGQAVLSISEDDPECVVGPMFCLDVSDAQVAFQVNLDSVARSGVRINPNVLKLGRSRAVQR</sequence>
<keyword evidence="4" id="KW-1185">Reference proteome</keyword>
<proteinExistence type="predicted"/>
<evidence type="ECO:0000313" key="3">
    <source>
        <dbReference type="EMBL" id="SOE47437.1"/>
    </source>
</evidence>
<accession>A0A1C3K0I3</accession>
<dbReference type="Proteomes" id="UP000078558">
    <property type="component" value="Chromosome I"/>
</dbReference>
<dbReference type="RefSeq" id="WP_074046787.1">
    <property type="nucleotide sequence ID" value="NZ_LT907988.1"/>
</dbReference>
<dbReference type="InterPro" id="IPR025293">
    <property type="entry name" value="YfiR/HmsC-like"/>
</dbReference>
<dbReference type="EMBL" id="FLRC01000013">
    <property type="protein sequence ID" value="SBT25020.1"/>
    <property type="molecule type" value="Genomic_DNA"/>
</dbReference>
<organism evidence="2 4">
    <name type="scientific">Orrella dioscoreae</name>
    <dbReference type="NCBI Taxonomy" id="1851544"/>
    <lineage>
        <taxon>Bacteria</taxon>
        <taxon>Pseudomonadati</taxon>
        <taxon>Pseudomonadota</taxon>
        <taxon>Betaproteobacteria</taxon>
        <taxon>Burkholderiales</taxon>
        <taxon>Alcaligenaceae</taxon>
        <taxon>Orrella</taxon>
    </lineage>
</organism>
<name>A0A1C3K0I3_9BURK</name>
<evidence type="ECO:0000313" key="2">
    <source>
        <dbReference type="EMBL" id="SBT25020.1"/>
    </source>
</evidence>